<dbReference type="OMA" id="RIPYARE"/>
<dbReference type="Pfam" id="PF10536">
    <property type="entry name" value="PMD"/>
    <property type="match status" value="1"/>
</dbReference>
<dbReference type="OrthoDB" id="994452at2759"/>
<dbReference type="InterPro" id="IPR019557">
    <property type="entry name" value="AminoTfrase-like_pln_mobile"/>
</dbReference>
<evidence type="ECO:0000313" key="4">
    <source>
        <dbReference type="RefSeq" id="XP_010258074.1"/>
    </source>
</evidence>
<keyword evidence="3" id="KW-1185">Reference proteome</keyword>
<evidence type="ECO:0000313" key="3">
    <source>
        <dbReference type="Proteomes" id="UP000189703"/>
    </source>
</evidence>
<name>A0A1U7ZUL1_NELNU</name>
<proteinExistence type="predicted"/>
<evidence type="ECO:0000259" key="2">
    <source>
        <dbReference type="Pfam" id="PF10536"/>
    </source>
</evidence>
<evidence type="ECO:0000313" key="5">
    <source>
        <dbReference type="RefSeq" id="XP_010258075.1"/>
    </source>
</evidence>
<accession>A0A1U7ZUL1</accession>
<feature type="domain" description="Aminotransferase-like plant mobile" evidence="2">
    <location>
        <begin position="36"/>
        <end position="384"/>
    </location>
</feature>
<organism evidence="3 4">
    <name type="scientific">Nelumbo nucifera</name>
    <name type="common">Sacred lotus</name>
    <dbReference type="NCBI Taxonomy" id="4432"/>
    <lineage>
        <taxon>Eukaryota</taxon>
        <taxon>Viridiplantae</taxon>
        <taxon>Streptophyta</taxon>
        <taxon>Embryophyta</taxon>
        <taxon>Tracheophyta</taxon>
        <taxon>Spermatophyta</taxon>
        <taxon>Magnoliopsida</taxon>
        <taxon>Proteales</taxon>
        <taxon>Nelumbonaceae</taxon>
        <taxon>Nelumbo</taxon>
    </lineage>
</organism>
<gene>
    <name evidence="4 5" type="primary">LOC104597959</name>
</gene>
<dbReference type="RefSeq" id="XP_010258074.1">
    <property type="nucleotide sequence ID" value="XM_010259772.2"/>
</dbReference>
<feature type="coiled-coil region" evidence="1">
    <location>
        <begin position="458"/>
        <end position="506"/>
    </location>
</feature>
<dbReference type="GeneID" id="104597959"/>
<dbReference type="Proteomes" id="UP000189703">
    <property type="component" value="Unplaced"/>
</dbReference>
<sequence length="549" mass="62604">MEHDLPEYPGCHPALLDRLQAEADDVITMVGASWGNVIRLSKVILDWSLLKAAFQCWDHERGVFRFGENHMCPTLEEIAYMMDMQLEDDIPFPVAKQGFRAEISIFLKCRKNQLEMINDNAVSIEFLLKRSITNRTPQDPAKDAEGKKHALLLAIVGHLLFPQDRESVHPRLITVLRQLEEVERESRKPGITLVPMVLAEILRSLTAVKASRIWPFQGSLQLLQLWLIQHLPFLVISNGKPLAPKPMLQDVDILLTQPQSAYLTLEEYSGRLQMTREEEIQWKIGMSIQKGCTQPRLAAEGRHSMVLAGLYGSTPYVPLLVLRQFGYKQIVPTCDNTTGEIIEFEKYCAAMERRFKEHWASSKRELAVTPVIPLFTCAPMYREWIRNPNISSPWAPPAEIPTPVRPPSHGTISKASLKRPLEDLFLQAAISLHLQNKKNEGQEAAKAKAQEDYLQEEILRAQTSLAEAKATLKQVEEKLGQALQEKHEAELRAQQFQNEVVEIRKRMQVNATRDVIATAWMSSRIAKLEDKLRWHGIDIPPPLPRPFKQ</sequence>
<evidence type="ECO:0000256" key="1">
    <source>
        <dbReference type="SAM" id="Coils"/>
    </source>
</evidence>
<dbReference type="KEGG" id="nnu:104597959"/>
<protein>
    <submittedName>
        <fullName evidence="4 5">Uncharacterized protein LOC104597959</fullName>
    </submittedName>
</protein>
<dbReference type="RefSeq" id="XP_010258075.1">
    <property type="nucleotide sequence ID" value="XM_010259773.2"/>
</dbReference>
<reference evidence="4 5" key="1">
    <citation type="submission" date="2025-04" db="UniProtKB">
        <authorList>
            <consortium name="RefSeq"/>
        </authorList>
    </citation>
    <scope>IDENTIFICATION</scope>
</reference>
<dbReference type="PANTHER" id="PTHR48200">
    <property type="entry name" value="PROTEIN, PUTATIVE-RELATED"/>
    <property type="match status" value="1"/>
</dbReference>
<dbReference type="PANTHER" id="PTHR48200:SF1">
    <property type="entry name" value="AMINOTRANSFERASE-LIKE PLANT MOBILE DOMAIN-CONTAINING PROTEIN"/>
    <property type="match status" value="1"/>
</dbReference>
<dbReference type="AlphaFoldDB" id="A0A1U7ZUL1"/>
<keyword evidence="1" id="KW-0175">Coiled coil</keyword>